<gene>
    <name evidence="2" type="ORF">GSOID_T00025929001</name>
</gene>
<reference evidence="2" key="1">
    <citation type="journal article" date="2010" name="Science">
        <title>Plasticity of animal genome architecture unmasked by rapid evolution of a pelagic tunicate.</title>
        <authorList>
            <person name="Denoeud F."/>
            <person name="Henriet S."/>
            <person name="Mungpakdee S."/>
            <person name="Aury J.M."/>
            <person name="Da Silva C."/>
            <person name="Brinkmann H."/>
            <person name="Mikhaleva J."/>
            <person name="Olsen L.C."/>
            <person name="Jubin C."/>
            <person name="Canestro C."/>
            <person name="Bouquet J.M."/>
            <person name="Danks G."/>
            <person name="Poulain J."/>
            <person name="Campsteijn C."/>
            <person name="Adamski M."/>
            <person name="Cross I."/>
            <person name="Yadetie F."/>
            <person name="Muffato M."/>
            <person name="Louis A."/>
            <person name="Butcher S."/>
            <person name="Tsagkogeorga G."/>
            <person name="Konrad A."/>
            <person name="Singh S."/>
            <person name="Jensen M.F."/>
            <person name="Cong E.H."/>
            <person name="Eikeseth-Otteraa H."/>
            <person name="Noel B."/>
            <person name="Anthouard V."/>
            <person name="Porcel B.M."/>
            <person name="Kachouri-Lafond R."/>
            <person name="Nishino A."/>
            <person name="Ugolini M."/>
            <person name="Chourrout P."/>
            <person name="Nishida H."/>
            <person name="Aasland R."/>
            <person name="Huzurbazar S."/>
            <person name="Westhof E."/>
            <person name="Delsuc F."/>
            <person name="Lehrach H."/>
            <person name="Reinhardt R."/>
            <person name="Weissenbach J."/>
            <person name="Roy S.W."/>
            <person name="Artiguenave F."/>
            <person name="Postlethwait J.H."/>
            <person name="Manak J.R."/>
            <person name="Thompson E.M."/>
            <person name="Jaillon O."/>
            <person name="Du Pasquier L."/>
            <person name="Boudinot P."/>
            <person name="Liberles D.A."/>
            <person name="Volff J.N."/>
            <person name="Philippe H."/>
            <person name="Lenhard B."/>
            <person name="Roest Crollius H."/>
            <person name="Wincker P."/>
            <person name="Chourrout D."/>
        </authorList>
    </citation>
    <scope>NUCLEOTIDE SEQUENCE [LARGE SCALE GENOMIC DNA]</scope>
</reference>
<dbReference type="Proteomes" id="UP000011014">
    <property type="component" value="Unassembled WGS sequence"/>
</dbReference>
<proteinExistence type="predicted"/>
<accession>E4Z3H2</accession>
<protein>
    <submittedName>
        <fullName evidence="2">Uncharacterized protein</fullName>
    </submittedName>
</protein>
<evidence type="ECO:0000313" key="2">
    <source>
        <dbReference type="EMBL" id="CBY42250.1"/>
    </source>
</evidence>
<keyword evidence="1" id="KW-0175">Coiled coil</keyword>
<evidence type="ECO:0000256" key="1">
    <source>
        <dbReference type="SAM" id="Coils"/>
    </source>
</evidence>
<dbReference type="AlphaFoldDB" id="E4Z3H2"/>
<name>E4Z3H2_OIKDI</name>
<feature type="coiled-coil region" evidence="1">
    <location>
        <begin position="21"/>
        <end position="48"/>
    </location>
</feature>
<dbReference type="EMBL" id="FN656985">
    <property type="protein sequence ID" value="CBY42250.1"/>
    <property type="molecule type" value="Genomic_DNA"/>
</dbReference>
<organism evidence="2">
    <name type="scientific">Oikopleura dioica</name>
    <name type="common">Tunicate</name>
    <dbReference type="NCBI Taxonomy" id="34765"/>
    <lineage>
        <taxon>Eukaryota</taxon>
        <taxon>Metazoa</taxon>
        <taxon>Chordata</taxon>
        <taxon>Tunicata</taxon>
        <taxon>Appendicularia</taxon>
        <taxon>Copelata</taxon>
        <taxon>Oikopleuridae</taxon>
        <taxon>Oikopleura</taxon>
    </lineage>
</organism>
<sequence length="108" mass="12506">MTNVDFVCEILDKFGFESDPVASLDESIQLTENEIAELDKEIRKGVELFDSNTEISSVKKRLVDTRRKATFQTLLTLSHKNHENCQKLQTQIWLILNSKICDLQKKCF</sequence>